<feature type="transmembrane region" description="Helical" evidence="1">
    <location>
        <begin position="12"/>
        <end position="29"/>
    </location>
</feature>
<keyword evidence="1" id="KW-1133">Transmembrane helix</keyword>
<name>A0A3E5EN99_9FIRM</name>
<dbReference type="Proteomes" id="UP000260841">
    <property type="component" value="Unassembled WGS sequence"/>
</dbReference>
<accession>A0A3E5EN99</accession>
<evidence type="ECO:0000256" key="1">
    <source>
        <dbReference type="SAM" id="Phobius"/>
    </source>
</evidence>
<sequence>MKNTNWYRNYKLIFFGVIFIFFVSAYLYFEVQGEMFGSARFLFAIMIFVSLYGMAKYKKNTEGIVSRNTLENWIAGAHSGVLHIR</sequence>
<gene>
    <name evidence="2" type="ORF">DXB36_09725</name>
</gene>
<keyword evidence="1" id="KW-0472">Membrane</keyword>
<dbReference type="EMBL" id="QSVB01000010">
    <property type="protein sequence ID" value="RGN90332.1"/>
    <property type="molecule type" value="Genomic_DNA"/>
</dbReference>
<organism evidence="2 3">
    <name type="scientific">Dorea formicigenerans</name>
    <dbReference type="NCBI Taxonomy" id="39486"/>
    <lineage>
        <taxon>Bacteria</taxon>
        <taxon>Bacillati</taxon>
        <taxon>Bacillota</taxon>
        <taxon>Clostridia</taxon>
        <taxon>Lachnospirales</taxon>
        <taxon>Lachnospiraceae</taxon>
        <taxon>Dorea</taxon>
    </lineage>
</organism>
<protein>
    <submittedName>
        <fullName evidence="2">Uncharacterized protein</fullName>
    </submittedName>
</protein>
<dbReference type="AlphaFoldDB" id="A0A3E5EN99"/>
<evidence type="ECO:0000313" key="3">
    <source>
        <dbReference type="Proteomes" id="UP000260841"/>
    </source>
</evidence>
<evidence type="ECO:0000313" key="2">
    <source>
        <dbReference type="EMBL" id="RGN90332.1"/>
    </source>
</evidence>
<keyword evidence="1" id="KW-0812">Transmembrane</keyword>
<proteinExistence type="predicted"/>
<comment type="caution">
    <text evidence="2">The sequence shown here is derived from an EMBL/GenBank/DDBJ whole genome shotgun (WGS) entry which is preliminary data.</text>
</comment>
<dbReference type="GeneID" id="92863576"/>
<dbReference type="RefSeq" id="WP_005331021.1">
    <property type="nucleotide sequence ID" value="NZ_CP102279.1"/>
</dbReference>
<reference evidence="2 3" key="1">
    <citation type="submission" date="2018-08" db="EMBL/GenBank/DDBJ databases">
        <title>A genome reference for cultivated species of the human gut microbiota.</title>
        <authorList>
            <person name="Zou Y."/>
            <person name="Xue W."/>
            <person name="Luo G."/>
        </authorList>
    </citation>
    <scope>NUCLEOTIDE SEQUENCE [LARGE SCALE GENOMIC DNA]</scope>
    <source>
        <strain evidence="2 3">OM03-2</strain>
    </source>
</reference>
<feature type="transmembrane region" description="Helical" evidence="1">
    <location>
        <begin position="35"/>
        <end position="55"/>
    </location>
</feature>